<comment type="caution">
    <text evidence="1">The sequence shown here is derived from an EMBL/GenBank/DDBJ whole genome shotgun (WGS) entry which is preliminary data.</text>
</comment>
<evidence type="ECO:0000313" key="2">
    <source>
        <dbReference type="Proteomes" id="UP001143910"/>
    </source>
</evidence>
<proteinExistence type="predicted"/>
<gene>
    <name evidence="1" type="ORF">NQ176_g9002</name>
</gene>
<keyword evidence="2" id="KW-1185">Reference proteome</keyword>
<dbReference type="EMBL" id="JANJQO010001896">
    <property type="protein sequence ID" value="KAJ2968802.1"/>
    <property type="molecule type" value="Genomic_DNA"/>
</dbReference>
<name>A0ACC1MP63_9HYPO</name>
<organism evidence="1 2">
    <name type="scientific">Zarea fungicola</name>
    <dbReference type="NCBI Taxonomy" id="93591"/>
    <lineage>
        <taxon>Eukaryota</taxon>
        <taxon>Fungi</taxon>
        <taxon>Dikarya</taxon>
        <taxon>Ascomycota</taxon>
        <taxon>Pezizomycotina</taxon>
        <taxon>Sordariomycetes</taxon>
        <taxon>Hypocreomycetidae</taxon>
        <taxon>Hypocreales</taxon>
        <taxon>Cordycipitaceae</taxon>
        <taxon>Zarea</taxon>
    </lineage>
</organism>
<accession>A0ACC1MP63</accession>
<evidence type="ECO:0000313" key="1">
    <source>
        <dbReference type="EMBL" id="KAJ2968802.1"/>
    </source>
</evidence>
<reference evidence="1" key="1">
    <citation type="submission" date="2022-08" db="EMBL/GenBank/DDBJ databases">
        <title>Genome Sequence of Lecanicillium fungicola.</title>
        <authorList>
            <person name="Buettner E."/>
        </authorList>
    </citation>
    <scope>NUCLEOTIDE SEQUENCE</scope>
    <source>
        <strain evidence="1">Babe33</strain>
    </source>
</reference>
<protein>
    <submittedName>
        <fullName evidence="1">Uncharacterized protein</fullName>
    </submittedName>
</protein>
<sequence>MATKASQQVNEDGNQSTTCKNGEDSLTEFLSMLRPFCEGEKGRNLRTIIERNKHLEKEIIDLRTTQRVNLNAMKDQEADRNRIQATLEGNLKTEKKRVVEALREAEDANKLRAEILENEKQIQGLIKAKKNLESTHGSEVAKKEELQDRVQKIGEEKKALLDKLKKQKDEHDTTIKNLNNVKESLSTIRKFLVPLKDLNEIRKSTIQNCFAELFHDAMRLFQSALYHDVSEEMLTGGVLTGDNLKPLALPLRPTNSSVAKQMRVVAGLMACGKALEKHLFRDSFLTRDPELNEALHVLAKEDQLHHAYVRAALAKVLPASQDQIRAHSVDLCATD</sequence>
<dbReference type="Proteomes" id="UP001143910">
    <property type="component" value="Unassembled WGS sequence"/>
</dbReference>